<organism evidence="1 2">
    <name type="scientific">Lineolata rhizophorae</name>
    <dbReference type="NCBI Taxonomy" id="578093"/>
    <lineage>
        <taxon>Eukaryota</taxon>
        <taxon>Fungi</taxon>
        <taxon>Dikarya</taxon>
        <taxon>Ascomycota</taxon>
        <taxon>Pezizomycotina</taxon>
        <taxon>Dothideomycetes</taxon>
        <taxon>Dothideomycetes incertae sedis</taxon>
        <taxon>Lineolatales</taxon>
        <taxon>Lineolataceae</taxon>
        <taxon>Lineolata</taxon>
    </lineage>
</organism>
<dbReference type="AlphaFoldDB" id="A0A6A6P9X9"/>
<evidence type="ECO:0000313" key="2">
    <source>
        <dbReference type="Proteomes" id="UP000799766"/>
    </source>
</evidence>
<dbReference type="Proteomes" id="UP000799766">
    <property type="component" value="Unassembled WGS sequence"/>
</dbReference>
<gene>
    <name evidence="1" type="ORF">BDY21DRAFT_406644</name>
</gene>
<keyword evidence="2" id="KW-1185">Reference proteome</keyword>
<name>A0A6A6P9X9_9PEZI</name>
<sequence>MTDEYSPCNTRPAMPDEGVKLWWRPIPRDTANAFQFRAGHNLALATIWSSWVLGEGNPEMVFLNTIGSRAFGPDRWLQELGRTKDYLRSVERLAQFEEIPNTPPEGSSVPLYVKLPVVYAWVDFSLASWDAAAHVLEEFGRAAWPDFRDFQREAIEEGPMVVTLVPWEEESFW</sequence>
<accession>A0A6A6P9X9</accession>
<evidence type="ECO:0000313" key="1">
    <source>
        <dbReference type="EMBL" id="KAF2460688.1"/>
    </source>
</evidence>
<dbReference type="EMBL" id="MU001673">
    <property type="protein sequence ID" value="KAF2460688.1"/>
    <property type="molecule type" value="Genomic_DNA"/>
</dbReference>
<protein>
    <submittedName>
        <fullName evidence="1">Uncharacterized protein</fullName>
    </submittedName>
</protein>
<reference evidence="1" key="1">
    <citation type="journal article" date="2020" name="Stud. Mycol.">
        <title>101 Dothideomycetes genomes: a test case for predicting lifestyles and emergence of pathogens.</title>
        <authorList>
            <person name="Haridas S."/>
            <person name="Albert R."/>
            <person name="Binder M."/>
            <person name="Bloem J."/>
            <person name="Labutti K."/>
            <person name="Salamov A."/>
            <person name="Andreopoulos B."/>
            <person name="Baker S."/>
            <person name="Barry K."/>
            <person name="Bills G."/>
            <person name="Bluhm B."/>
            <person name="Cannon C."/>
            <person name="Castanera R."/>
            <person name="Culley D."/>
            <person name="Daum C."/>
            <person name="Ezra D."/>
            <person name="Gonzalez J."/>
            <person name="Henrissat B."/>
            <person name="Kuo A."/>
            <person name="Liang C."/>
            <person name="Lipzen A."/>
            <person name="Lutzoni F."/>
            <person name="Magnuson J."/>
            <person name="Mondo S."/>
            <person name="Nolan M."/>
            <person name="Ohm R."/>
            <person name="Pangilinan J."/>
            <person name="Park H.-J."/>
            <person name="Ramirez L."/>
            <person name="Alfaro M."/>
            <person name="Sun H."/>
            <person name="Tritt A."/>
            <person name="Yoshinaga Y."/>
            <person name="Zwiers L.-H."/>
            <person name="Turgeon B."/>
            <person name="Goodwin S."/>
            <person name="Spatafora J."/>
            <person name="Crous P."/>
            <person name="Grigoriev I."/>
        </authorList>
    </citation>
    <scope>NUCLEOTIDE SEQUENCE</scope>
    <source>
        <strain evidence="1">ATCC 16933</strain>
    </source>
</reference>
<proteinExistence type="predicted"/>